<dbReference type="Pfam" id="PF01909">
    <property type="entry name" value="NTP_transf_2"/>
    <property type="match status" value="1"/>
</dbReference>
<dbReference type="STRING" id="1349767.GJA_4041"/>
<sequence>MNFEDATAIAHAFVREHYPHAQAAIIGGSFANGINTPSSDIDLLLLFEQVEHAWRSTLTEQGQVIELYVHDRTTFDYFCRQVDRPQGRIPLAMMVIEGKNILPANQAHASLLALANEIHAAGPPFLDGEELELRRYEITTLLEDLIDSSNQYEALAVAARLYQSLADLQVRRRDAWSGQGKHLFRRLHKCDPNAAARLDQALRLVATDYNEGKALFSFVVHDALKPVGGPLLAGFALHAPSHWRSVPM</sequence>
<gene>
    <name evidence="2" type="ORF">GJA_4041</name>
</gene>
<dbReference type="EMBL" id="HG322949">
    <property type="protein sequence ID" value="CDG84651.1"/>
    <property type="molecule type" value="Genomic_DNA"/>
</dbReference>
<dbReference type="Gene3D" id="3.30.460.10">
    <property type="entry name" value="Beta Polymerase, domain 2"/>
    <property type="match status" value="1"/>
</dbReference>
<dbReference type="AlphaFoldDB" id="W0V9T2"/>
<reference evidence="2 3" key="1">
    <citation type="journal article" date="2015" name="Genome Announc.">
        <title>Genome Sequence of Mushroom Soft-Rot Pathogen Janthinobacterium agaricidamnosum.</title>
        <authorList>
            <person name="Graupner K."/>
            <person name="Lackner G."/>
            <person name="Hertweck C."/>
        </authorList>
    </citation>
    <scope>NUCLEOTIDE SEQUENCE [LARGE SCALE GENOMIC DNA]</scope>
    <source>
        <strain evidence="3">NBRC 102515 / DSM 9628</strain>
    </source>
</reference>
<dbReference type="OrthoDB" id="8706638at2"/>
<dbReference type="SUPFAM" id="SSF81301">
    <property type="entry name" value="Nucleotidyltransferase"/>
    <property type="match status" value="1"/>
</dbReference>
<keyword evidence="3" id="KW-1185">Reference proteome</keyword>
<feature type="domain" description="Polymerase nucleotidyl transferase" evidence="1">
    <location>
        <begin position="13"/>
        <end position="51"/>
    </location>
</feature>
<protein>
    <recommendedName>
        <fullName evidence="1">Polymerase nucleotidyl transferase domain-containing protein</fullName>
    </recommendedName>
</protein>
<dbReference type="CDD" id="cd05403">
    <property type="entry name" value="NT_KNTase_like"/>
    <property type="match status" value="1"/>
</dbReference>
<evidence type="ECO:0000259" key="1">
    <source>
        <dbReference type="Pfam" id="PF01909"/>
    </source>
</evidence>
<dbReference type="KEGG" id="jag:GJA_4041"/>
<dbReference type="GO" id="GO:0016779">
    <property type="term" value="F:nucleotidyltransferase activity"/>
    <property type="evidence" value="ECO:0007669"/>
    <property type="project" value="InterPro"/>
</dbReference>
<dbReference type="PATRIC" id="fig|1349767.4.peg.619"/>
<dbReference type="InterPro" id="IPR043519">
    <property type="entry name" value="NT_sf"/>
</dbReference>
<accession>W0V9T2</accession>
<organism evidence="2 3">
    <name type="scientific">Janthinobacterium agaricidamnosum NBRC 102515 = DSM 9628</name>
    <dbReference type="NCBI Taxonomy" id="1349767"/>
    <lineage>
        <taxon>Bacteria</taxon>
        <taxon>Pseudomonadati</taxon>
        <taxon>Pseudomonadota</taxon>
        <taxon>Betaproteobacteria</taxon>
        <taxon>Burkholderiales</taxon>
        <taxon>Oxalobacteraceae</taxon>
        <taxon>Janthinobacterium</taxon>
    </lineage>
</organism>
<dbReference type="Proteomes" id="UP000027604">
    <property type="component" value="Chromosome I"/>
</dbReference>
<evidence type="ECO:0000313" key="3">
    <source>
        <dbReference type="Proteomes" id="UP000027604"/>
    </source>
</evidence>
<dbReference type="RefSeq" id="WP_051781115.1">
    <property type="nucleotide sequence ID" value="NZ_BCTH01000014.1"/>
</dbReference>
<dbReference type="HOGENOM" id="CLU_077915_0_0_4"/>
<dbReference type="eggNOG" id="COG1708">
    <property type="taxonomic scope" value="Bacteria"/>
</dbReference>
<name>W0V9T2_9BURK</name>
<evidence type="ECO:0000313" key="2">
    <source>
        <dbReference type="EMBL" id="CDG84651.1"/>
    </source>
</evidence>
<proteinExistence type="predicted"/>
<dbReference type="InterPro" id="IPR002934">
    <property type="entry name" value="Polymerase_NTP_transf_dom"/>
</dbReference>